<keyword evidence="1" id="KW-0732">Signal</keyword>
<proteinExistence type="predicted"/>
<name>A0AAD8BUQ8_BIOPF</name>
<gene>
    <name evidence="2" type="ORF">Bpfe_010382</name>
</gene>
<evidence type="ECO:0000313" key="3">
    <source>
        <dbReference type="Proteomes" id="UP001233172"/>
    </source>
</evidence>
<reference evidence="2" key="2">
    <citation type="submission" date="2023-04" db="EMBL/GenBank/DDBJ databases">
        <authorList>
            <person name="Bu L."/>
            <person name="Lu L."/>
            <person name="Laidemitt M.R."/>
            <person name="Zhang S.M."/>
            <person name="Mutuku M."/>
            <person name="Mkoji G."/>
            <person name="Steinauer M."/>
            <person name="Loker E.S."/>
        </authorList>
    </citation>
    <scope>NUCLEOTIDE SEQUENCE</scope>
    <source>
        <strain evidence="2">KasaAsao</strain>
        <tissue evidence="2">Whole Snail</tissue>
    </source>
</reference>
<evidence type="ECO:0008006" key="4">
    <source>
        <dbReference type="Google" id="ProtNLM"/>
    </source>
</evidence>
<feature type="signal peptide" evidence="1">
    <location>
        <begin position="1"/>
        <end position="18"/>
    </location>
</feature>
<evidence type="ECO:0000313" key="2">
    <source>
        <dbReference type="EMBL" id="KAK0060195.1"/>
    </source>
</evidence>
<reference evidence="2" key="1">
    <citation type="journal article" date="2023" name="PLoS Negl. Trop. Dis.">
        <title>A genome sequence for Biomphalaria pfeifferi, the major vector snail for the human-infecting parasite Schistosoma mansoni.</title>
        <authorList>
            <person name="Bu L."/>
            <person name="Lu L."/>
            <person name="Laidemitt M.R."/>
            <person name="Zhang S.M."/>
            <person name="Mutuku M."/>
            <person name="Mkoji G."/>
            <person name="Steinauer M."/>
            <person name="Loker E.S."/>
        </authorList>
    </citation>
    <scope>NUCLEOTIDE SEQUENCE</scope>
    <source>
        <strain evidence="2">KasaAsao</strain>
    </source>
</reference>
<feature type="chain" id="PRO_5041931276" description="Secreted protein" evidence="1">
    <location>
        <begin position="19"/>
        <end position="167"/>
    </location>
</feature>
<dbReference type="Proteomes" id="UP001233172">
    <property type="component" value="Unassembled WGS sequence"/>
</dbReference>
<evidence type="ECO:0000256" key="1">
    <source>
        <dbReference type="SAM" id="SignalP"/>
    </source>
</evidence>
<accession>A0AAD8BUQ8</accession>
<organism evidence="2 3">
    <name type="scientific">Biomphalaria pfeifferi</name>
    <name type="common">Bloodfluke planorb</name>
    <name type="synonym">Freshwater snail</name>
    <dbReference type="NCBI Taxonomy" id="112525"/>
    <lineage>
        <taxon>Eukaryota</taxon>
        <taxon>Metazoa</taxon>
        <taxon>Spiralia</taxon>
        <taxon>Lophotrochozoa</taxon>
        <taxon>Mollusca</taxon>
        <taxon>Gastropoda</taxon>
        <taxon>Heterobranchia</taxon>
        <taxon>Euthyneura</taxon>
        <taxon>Panpulmonata</taxon>
        <taxon>Hygrophila</taxon>
        <taxon>Lymnaeoidea</taxon>
        <taxon>Planorbidae</taxon>
        <taxon>Biomphalaria</taxon>
    </lineage>
</organism>
<keyword evidence="3" id="KW-1185">Reference proteome</keyword>
<protein>
    <recommendedName>
        <fullName evidence="4">Secreted protein</fullName>
    </recommendedName>
</protein>
<sequence length="167" mass="19176">MSLLLGLMLLELFIASLCYQNVPIIRPDAAGTIHHLVVLLECPYYKARSCWNYSSPRCAIRMSSLLVQMLLELFIASLCYQNVLIIRKDAGGSIHRFVVLSECPYYLARCWWIYLSPRCAIRMSLLLGQKMLELFIASLCYQNIPIIWPDAGGSIYRLVVLLECPYY</sequence>
<comment type="caution">
    <text evidence="2">The sequence shown here is derived from an EMBL/GenBank/DDBJ whole genome shotgun (WGS) entry which is preliminary data.</text>
</comment>
<dbReference type="EMBL" id="JASAOG010000037">
    <property type="protein sequence ID" value="KAK0060195.1"/>
    <property type="molecule type" value="Genomic_DNA"/>
</dbReference>
<dbReference type="AlphaFoldDB" id="A0AAD8BUQ8"/>